<organism evidence="2 3">
    <name type="scientific">Stachybotrys chartarum (strain CBS 109288 / IBT 7711)</name>
    <name type="common">Toxic black mold</name>
    <name type="synonym">Stilbospora chartarum</name>
    <dbReference type="NCBI Taxonomy" id="1280523"/>
    <lineage>
        <taxon>Eukaryota</taxon>
        <taxon>Fungi</taxon>
        <taxon>Dikarya</taxon>
        <taxon>Ascomycota</taxon>
        <taxon>Pezizomycotina</taxon>
        <taxon>Sordariomycetes</taxon>
        <taxon>Hypocreomycetidae</taxon>
        <taxon>Hypocreales</taxon>
        <taxon>Stachybotryaceae</taxon>
        <taxon>Stachybotrys</taxon>
    </lineage>
</organism>
<proteinExistence type="predicted"/>
<feature type="region of interest" description="Disordered" evidence="1">
    <location>
        <begin position="392"/>
        <end position="425"/>
    </location>
</feature>
<dbReference type="AlphaFoldDB" id="A0A084AQN1"/>
<dbReference type="Proteomes" id="UP000028045">
    <property type="component" value="Unassembled WGS sequence"/>
</dbReference>
<accession>A0A084AQN1</accession>
<feature type="non-terminal residue" evidence="2">
    <location>
        <position position="1"/>
    </location>
</feature>
<evidence type="ECO:0000256" key="1">
    <source>
        <dbReference type="SAM" id="MobiDB-lite"/>
    </source>
</evidence>
<reference evidence="2 3" key="1">
    <citation type="journal article" date="2014" name="BMC Genomics">
        <title>Comparative genome sequencing reveals chemotype-specific gene clusters in the toxigenic black mold Stachybotrys.</title>
        <authorList>
            <person name="Semeiks J."/>
            <person name="Borek D."/>
            <person name="Otwinowski Z."/>
            <person name="Grishin N.V."/>
        </authorList>
    </citation>
    <scope>NUCLEOTIDE SEQUENCE [LARGE SCALE GENOMIC DNA]</scope>
    <source>
        <strain evidence="3">CBS 109288 / IBT 7711</strain>
    </source>
</reference>
<feature type="compositionally biased region" description="Polar residues" evidence="1">
    <location>
        <begin position="471"/>
        <end position="488"/>
    </location>
</feature>
<feature type="region of interest" description="Disordered" evidence="1">
    <location>
        <begin position="51"/>
        <end position="267"/>
    </location>
</feature>
<feature type="compositionally biased region" description="Low complexity" evidence="1">
    <location>
        <begin position="75"/>
        <end position="86"/>
    </location>
</feature>
<evidence type="ECO:0000313" key="2">
    <source>
        <dbReference type="EMBL" id="KEY67610.1"/>
    </source>
</evidence>
<dbReference type="OrthoDB" id="5428925at2759"/>
<feature type="compositionally biased region" description="Acidic residues" evidence="1">
    <location>
        <begin position="639"/>
        <end position="649"/>
    </location>
</feature>
<feature type="compositionally biased region" description="Polar residues" evidence="1">
    <location>
        <begin position="174"/>
        <end position="198"/>
    </location>
</feature>
<dbReference type="EMBL" id="KL648607">
    <property type="protein sequence ID" value="KEY67610.1"/>
    <property type="molecule type" value="Genomic_DNA"/>
</dbReference>
<feature type="compositionally biased region" description="Polar residues" evidence="1">
    <location>
        <begin position="712"/>
        <end position="727"/>
    </location>
</feature>
<sequence>RLVRWLAFTSPYNNNPLVYLGWPTQHTRAPSLVLTGPRPSSITAIMMKKSWRTTTGSTAGNGSPPRTSMARSQTGSQSIRGRISSPIPIPNPMDDQHPVPDPPSVHIAPALASEVNDTPSELPRRDKSASPMMPSPGPRSTLISNRSPEPEALLSSSVPSGMAHESASPVLRTSPPNAVRYSTMSVSAGTEQSGNSKDQPQRKKSSLRGALGRLFGRKKSTPSPESNPRASRKPPPNLAMQEPLVEEPTSPKPDQKRSASLPVSQYDRALRSHSIGPDDVMAIESARNSLTVDLSFSNRRHRGPAGLPAHARRMTEGEWTGLSPRPFSGHGRGTSLSHNVSDPENIGRAFTCDTATKRRRSRSLSGLPGVEEDHNDVRRRSDEIRYWRESYNPNLGDLRPSTAAEGDVGAAVPAESAAEQPPPTPLQPFSFGNMTELAGMKITQAASMETRIGSLESRMRRMEKVVTQLANVSPNFNPQSDQSDQGNHSMPKGDAHLSVFAGSNLDHRGFTRPSTQQSELSKTSFGDAPTYVASIQPSSGGHAPFHATHRPISTTTIRAAASLPTLSRDFNGPFTMDHFTALTALLETERAARQALEAQVKSLGHQITIMNKQYRRGESSAMNGFSPTAQSFGEHSAFDEDDDDHDMDEEPRKHRGVKPKQLVLEDSGIATGDTEEEDAEDFITPHEEMQRYGPFDEDGLDYSEAARRKTARTMSLSQMTLTKSPTRQTHEIPPPMI</sequence>
<keyword evidence="3" id="KW-1185">Reference proteome</keyword>
<feature type="compositionally biased region" description="Polar residues" evidence="1">
    <location>
        <begin position="620"/>
        <end position="633"/>
    </location>
</feature>
<gene>
    <name evidence="2" type="ORF">S7711_07807</name>
</gene>
<feature type="compositionally biased region" description="Polar residues" evidence="1">
    <location>
        <begin position="512"/>
        <end position="524"/>
    </location>
</feature>
<feature type="region of interest" description="Disordered" evidence="1">
    <location>
        <begin position="471"/>
        <end position="524"/>
    </location>
</feature>
<feature type="region of interest" description="Disordered" evidence="1">
    <location>
        <begin position="704"/>
        <end position="737"/>
    </location>
</feature>
<dbReference type="HOGENOM" id="CLU_015357_0_0_1"/>
<feature type="region of interest" description="Disordered" evidence="1">
    <location>
        <begin position="619"/>
        <end position="656"/>
    </location>
</feature>
<protein>
    <submittedName>
        <fullName evidence="2">Uncharacterized protein</fullName>
    </submittedName>
</protein>
<feature type="compositionally biased region" description="Polar residues" evidence="1">
    <location>
        <begin position="52"/>
        <end position="74"/>
    </location>
</feature>
<name>A0A084AQN1_STACB</name>
<evidence type="ECO:0000313" key="3">
    <source>
        <dbReference type="Proteomes" id="UP000028045"/>
    </source>
</evidence>